<organism evidence="16 17">
    <name type="scientific">Dimargaris verticillata</name>
    <dbReference type="NCBI Taxonomy" id="2761393"/>
    <lineage>
        <taxon>Eukaryota</taxon>
        <taxon>Fungi</taxon>
        <taxon>Fungi incertae sedis</taxon>
        <taxon>Zoopagomycota</taxon>
        <taxon>Kickxellomycotina</taxon>
        <taxon>Dimargaritomycetes</taxon>
        <taxon>Dimargaritales</taxon>
        <taxon>Dimargaritaceae</taxon>
        <taxon>Dimargaris</taxon>
    </lineage>
</organism>
<protein>
    <recommendedName>
        <fullName evidence="12">Pre-mRNA-splicing factor ATP-dependent RNA helicase PRP16</fullName>
        <ecNumber evidence="2">3.6.4.13</ecNumber>
    </recommendedName>
</protein>
<evidence type="ECO:0000259" key="14">
    <source>
        <dbReference type="PROSITE" id="PS51192"/>
    </source>
</evidence>
<evidence type="ECO:0000259" key="15">
    <source>
        <dbReference type="PROSITE" id="PS51194"/>
    </source>
</evidence>
<dbReference type="PROSITE" id="PS51194">
    <property type="entry name" value="HELICASE_CTER"/>
    <property type="match status" value="1"/>
</dbReference>
<dbReference type="Pfam" id="PF00271">
    <property type="entry name" value="Helicase_C"/>
    <property type="match status" value="1"/>
</dbReference>
<dbReference type="PROSITE" id="PS51192">
    <property type="entry name" value="HELICASE_ATP_BIND_1"/>
    <property type="match status" value="1"/>
</dbReference>
<feature type="compositionally biased region" description="Basic and acidic residues" evidence="13">
    <location>
        <begin position="92"/>
        <end position="101"/>
    </location>
</feature>
<dbReference type="GO" id="GO:0016787">
    <property type="term" value="F:hydrolase activity"/>
    <property type="evidence" value="ECO:0007669"/>
    <property type="project" value="UniProtKB-KW"/>
</dbReference>
<feature type="compositionally biased region" description="Polar residues" evidence="13">
    <location>
        <begin position="316"/>
        <end position="334"/>
    </location>
</feature>
<keyword evidence="17" id="KW-1185">Reference proteome</keyword>
<dbReference type="OrthoDB" id="10253254at2759"/>
<comment type="similarity">
    <text evidence="10">Belongs to the DEAD box helicase family. DEAH subfamily. PRP16 sub-subfamily.</text>
</comment>
<dbReference type="Pfam" id="PF04408">
    <property type="entry name" value="WHD_HA2"/>
    <property type="match status" value="1"/>
</dbReference>
<feature type="domain" description="Helicase ATP-binding" evidence="14">
    <location>
        <begin position="353"/>
        <end position="516"/>
    </location>
</feature>
<proteinExistence type="inferred from homology"/>
<keyword evidence="6 16" id="KW-0347">Helicase</keyword>
<evidence type="ECO:0000256" key="5">
    <source>
        <dbReference type="ARBA" id="ARBA00022801"/>
    </source>
</evidence>
<dbReference type="Gene3D" id="1.20.120.1080">
    <property type="match status" value="1"/>
</dbReference>
<evidence type="ECO:0000256" key="12">
    <source>
        <dbReference type="ARBA" id="ARBA00070009"/>
    </source>
</evidence>
<dbReference type="GO" id="GO:0005681">
    <property type="term" value="C:spliceosomal complex"/>
    <property type="evidence" value="ECO:0007669"/>
    <property type="project" value="UniProtKB-ARBA"/>
</dbReference>
<comment type="subcellular location">
    <subcellularLocation>
        <location evidence="1">Nucleus</location>
    </subcellularLocation>
</comment>
<evidence type="ECO:0000256" key="10">
    <source>
        <dbReference type="ARBA" id="ARBA00038040"/>
    </source>
</evidence>
<feature type="compositionally biased region" description="Basic and acidic residues" evidence="13">
    <location>
        <begin position="975"/>
        <end position="990"/>
    </location>
</feature>
<dbReference type="SUPFAM" id="SSF52540">
    <property type="entry name" value="P-loop containing nucleoside triphosphate hydrolases"/>
    <property type="match status" value="1"/>
</dbReference>
<dbReference type="FunFam" id="1.20.120.1080:FF:000018">
    <property type="entry name" value="Pre-mRNA-splicing factor ATP-dependent RNA helicase prp16"/>
    <property type="match status" value="1"/>
</dbReference>
<feature type="compositionally biased region" description="Low complexity" evidence="13">
    <location>
        <begin position="105"/>
        <end position="119"/>
    </location>
</feature>
<sequence>MTDERPSYQRQVNYRSQRRFDTPSHPGGLSDQARERLEQRRDRPLRKGIAFNSQRRQSRSPSPQLRQHGHFRRRSRSRSPTQLPLPPPPRARFSDSRRTRDLGYSPRPSTSMRPPTQRPVSPGTRQPEPASELLQQDRDWYTMDESGAFDESYNPFAEYSEYDSKRALALSQKQAKRESARQRQYKQDNEMWETNRLRQSGVVQASSVDPDHVSTDDSKVHLLVHDLRPPFLNGQVVALTGQQAPMIQTVRDVTSDLAVFARKGSPLVREKREQREREKATRDTLNMAGSTLGNVMGVADAASKDGNDDEAEDANPSDQPASPNGGSSHFSQSKSLRQQREYLPAFAVRDELMQIIRDNSIVVVVGQTGSGKTTQLTQYLYEEGFAQYGMIGCTQPRRVAAMSVAKRVAEEMGVTVGQEVGYTIRFEDCTSNETKIKYMTAGVLLRESLNESDLDRYSCIIMDEAHERSLETDVLLGLLKKIVTRRRDLKVIVTSATLNADRFAAFFGTAPTYTIPGRTFPVDTLFSKSPCPDYVDGAVKQALSIHLAQAGEAGDILIFMTGQEDIEVTCRVLRERFEQLDHSKRLPALSILPIYSQLPADLQAKIFARAVGKARKCIVATNIAETSLTVDGIKYVIDAGYCKLKVYNPRIGMDALQITPVSQANANQRSGRAGRTEPGVCYRLYTEQAYRHEMFPNTIPEIQRTNLANVVLLLKSLGVRQLLDFDFMDPPTDEAISNAMYQLWILGALDNVGDLTALGRQMVEYPLDPSLCKMLLMAQQLGCTAEVVTIVSMLSVPTVFYRPKERIEESDAAREKFFVPESDHLTLLHVYNLWKTNGYRDAWCTKHFLHAKALHKAHEVRTQLLDIMKLQRMPYVTCGTNWDVVRKCICSAYFHHAARQKGIGEYVNCRTGMPCHLHPTSALYGLGYTPDYLVYHELVMTSKEFMQCVTAVDPYWLAELGPMFFSVKETNWGQREARQQTQQEERDMQKELQQSAEQLHQQNVQHDQQQKRMATAPSRLAVATPGLRTSRAGTTPRRRFGI</sequence>
<feature type="region of interest" description="Disordered" evidence="13">
    <location>
        <begin position="268"/>
        <end position="334"/>
    </location>
</feature>
<evidence type="ECO:0000313" key="17">
    <source>
        <dbReference type="Proteomes" id="UP001151582"/>
    </source>
</evidence>
<keyword evidence="8" id="KW-0508">mRNA splicing</keyword>
<dbReference type="SMART" id="SM00487">
    <property type="entry name" value="DEXDc"/>
    <property type="match status" value="1"/>
</dbReference>
<evidence type="ECO:0000256" key="8">
    <source>
        <dbReference type="ARBA" id="ARBA00023187"/>
    </source>
</evidence>
<dbReference type="InterPro" id="IPR011545">
    <property type="entry name" value="DEAD/DEAH_box_helicase_dom"/>
</dbReference>
<keyword evidence="7" id="KW-0067">ATP-binding</keyword>
<feature type="compositionally biased region" description="Low complexity" evidence="13">
    <location>
        <begin position="998"/>
        <end position="1007"/>
    </location>
</feature>
<dbReference type="InterPro" id="IPR048333">
    <property type="entry name" value="HA2_WH"/>
</dbReference>
<dbReference type="Proteomes" id="UP001151582">
    <property type="component" value="Unassembled WGS sequence"/>
</dbReference>
<dbReference type="InterPro" id="IPR014001">
    <property type="entry name" value="Helicase_ATP-bd"/>
</dbReference>
<dbReference type="InterPro" id="IPR001650">
    <property type="entry name" value="Helicase_C-like"/>
</dbReference>
<dbReference type="FunFam" id="3.40.50.300:FF:000615">
    <property type="entry name" value="pre-mRNA-splicing factor ATP-dependent RNA helicase DEAH7"/>
    <property type="match status" value="1"/>
</dbReference>
<dbReference type="Pfam" id="PF00270">
    <property type="entry name" value="DEAD"/>
    <property type="match status" value="1"/>
</dbReference>
<feature type="region of interest" description="Disordered" evidence="13">
    <location>
        <begin position="975"/>
        <end position="1042"/>
    </location>
</feature>
<dbReference type="FunFam" id="3.40.50.300:FF:000007">
    <property type="entry name" value="Pre-mRNA-splicing factor ATP-dependent RNA helicase"/>
    <property type="match status" value="1"/>
</dbReference>
<feature type="compositionally biased region" description="Basic and acidic residues" evidence="13">
    <location>
        <begin position="268"/>
        <end position="282"/>
    </location>
</feature>
<evidence type="ECO:0000256" key="13">
    <source>
        <dbReference type="SAM" id="MobiDB-lite"/>
    </source>
</evidence>
<dbReference type="InterPro" id="IPR007502">
    <property type="entry name" value="Helicase-assoc_dom"/>
</dbReference>
<gene>
    <name evidence="16" type="primary">DHX38</name>
    <name evidence="16" type="ORF">H4R34_004243</name>
</gene>
<dbReference type="InterPro" id="IPR002464">
    <property type="entry name" value="DNA/RNA_helicase_DEAH_CS"/>
</dbReference>
<accession>A0A9W8AZB5</accession>
<evidence type="ECO:0000256" key="11">
    <source>
        <dbReference type="ARBA" id="ARBA00047984"/>
    </source>
</evidence>
<dbReference type="Gene3D" id="3.40.50.300">
    <property type="entry name" value="P-loop containing nucleotide triphosphate hydrolases"/>
    <property type="match status" value="2"/>
</dbReference>
<evidence type="ECO:0000256" key="2">
    <source>
        <dbReference type="ARBA" id="ARBA00012552"/>
    </source>
</evidence>
<dbReference type="GO" id="GO:0003723">
    <property type="term" value="F:RNA binding"/>
    <property type="evidence" value="ECO:0007669"/>
    <property type="project" value="TreeGrafter"/>
</dbReference>
<comment type="caution">
    <text evidence="16">The sequence shown here is derived from an EMBL/GenBank/DDBJ whole genome shotgun (WGS) entry which is preliminary data.</text>
</comment>
<dbReference type="GO" id="GO:0005524">
    <property type="term" value="F:ATP binding"/>
    <property type="evidence" value="ECO:0007669"/>
    <property type="project" value="UniProtKB-KW"/>
</dbReference>
<name>A0A9W8AZB5_9FUNG</name>
<evidence type="ECO:0000256" key="9">
    <source>
        <dbReference type="ARBA" id="ARBA00023242"/>
    </source>
</evidence>
<keyword evidence="9" id="KW-0539">Nucleus</keyword>
<dbReference type="GO" id="GO:0000398">
    <property type="term" value="P:mRNA splicing, via spliceosome"/>
    <property type="evidence" value="ECO:0007669"/>
    <property type="project" value="UniProtKB-ARBA"/>
</dbReference>
<evidence type="ECO:0000256" key="7">
    <source>
        <dbReference type="ARBA" id="ARBA00022840"/>
    </source>
</evidence>
<feature type="compositionally biased region" description="Low complexity" evidence="13">
    <location>
        <begin position="53"/>
        <end position="66"/>
    </location>
</feature>
<feature type="domain" description="Helicase C-terminal" evidence="15">
    <location>
        <begin position="538"/>
        <end position="718"/>
    </location>
</feature>
<dbReference type="GO" id="GO:0034458">
    <property type="term" value="F:3'-5' RNA helicase activity"/>
    <property type="evidence" value="ECO:0007669"/>
    <property type="project" value="TreeGrafter"/>
</dbReference>
<dbReference type="PANTHER" id="PTHR18934">
    <property type="entry name" value="ATP-DEPENDENT RNA HELICASE"/>
    <property type="match status" value="1"/>
</dbReference>
<dbReference type="SMART" id="SM00490">
    <property type="entry name" value="HELICc"/>
    <property type="match status" value="1"/>
</dbReference>
<dbReference type="EC" id="3.6.4.13" evidence="2"/>
<evidence type="ECO:0000313" key="16">
    <source>
        <dbReference type="EMBL" id="KAJ1975695.1"/>
    </source>
</evidence>
<dbReference type="Pfam" id="PF07717">
    <property type="entry name" value="OB_NTP_bind"/>
    <property type="match status" value="1"/>
</dbReference>
<dbReference type="InterPro" id="IPR027417">
    <property type="entry name" value="P-loop_NTPase"/>
</dbReference>
<dbReference type="InterPro" id="IPR011709">
    <property type="entry name" value="DEAD-box_helicase_OB_fold"/>
</dbReference>
<evidence type="ECO:0000256" key="1">
    <source>
        <dbReference type="ARBA" id="ARBA00004123"/>
    </source>
</evidence>
<evidence type="ECO:0000256" key="4">
    <source>
        <dbReference type="ARBA" id="ARBA00022741"/>
    </source>
</evidence>
<dbReference type="PROSITE" id="PS00690">
    <property type="entry name" value="DEAH_ATP_HELICASE"/>
    <property type="match status" value="1"/>
</dbReference>
<feature type="compositionally biased region" description="Basic and acidic residues" evidence="13">
    <location>
        <begin position="32"/>
        <end position="42"/>
    </location>
</feature>
<feature type="compositionally biased region" description="Polar residues" evidence="13">
    <location>
        <begin position="283"/>
        <end position="293"/>
    </location>
</feature>
<dbReference type="AlphaFoldDB" id="A0A9W8AZB5"/>
<keyword evidence="5 16" id="KW-0378">Hydrolase</keyword>
<evidence type="ECO:0000256" key="3">
    <source>
        <dbReference type="ARBA" id="ARBA00022664"/>
    </source>
</evidence>
<comment type="catalytic activity">
    <reaction evidence="11">
        <text>ATP + H2O = ADP + phosphate + H(+)</text>
        <dbReference type="Rhea" id="RHEA:13065"/>
        <dbReference type="ChEBI" id="CHEBI:15377"/>
        <dbReference type="ChEBI" id="CHEBI:15378"/>
        <dbReference type="ChEBI" id="CHEBI:30616"/>
        <dbReference type="ChEBI" id="CHEBI:43474"/>
        <dbReference type="ChEBI" id="CHEBI:456216"/>
        <dbReference type="EC" id="3.6.4.13"/>
    </reaction>
</comment>
<evidence type="ECO:0000256" key="6">
    <source>
        <dbReference type="ARBA" id="ARBA00022806"/>
    </source>
</evidence>
<feature type="compositionally biased region" description="Basic residues" evidence="13">
    <location>
        <begin position="67"/>
        <end position="77"/>
    </location>
</feature>
<keyword evidence="3" id="KW-0507">mRNA processing</keyword>
<dbReference type="CDD" id="cd18791">
    <property type="entry name" value="SF2_C_RHA"/>
    <property type="match status" value="1"/>
</dbReference>
<feature type="region of interest" description="Disordered" evidence="13">
    <location>
        <begin position="1"/>
        <end position="131"/>
    </location>
</feature>
<dbReference type="SMART" id="SM00847">
    <property type="entry name" value="HA2"/>
    <property type="match status" value="1"/>
</dbReference>
<keyword evidence="4" id="KW-0547">Nucleotide-binding</keyword>
<dbReference type="EMBL" id="JANBQB010000501">
    <property type="protein sequence ID" value="KAJ1975695.1"/>
    <property type="molecule type" value="Genomic_DNA"/>
</dbReference>
<reference evidence="16" key="1">
    <citation type="submission" date="2022-07" db="EMBL/GenBank/DDBJ databases">
        <title>Phylogenomic reconstructions and comparative analyses of Kickxellomycotina fungi.</title>
        <authorList>
            <person name="Reynolds N.K."/>
            <person name="Stajich J.E."/>
            <person name="Barry K."/>
            <person name="Grigoriev I.V."/>
            <person name="Crous P."/>
            <person name="Smith M.E."/>
        </authorList>
    </citation>
    <scope>NUCLEOTIDE SEQUENCE</scope>
    <source>
        <strain evidence="16">RSA 567</strain>
    </source>
</reference>
<dbReference type="PANTHER" id="PTHR18934:SF91">
    <property type="entry name" value="PRE-MRNA-SPLICING FACTOR ATP-DEPENDENT RNA HELICASE PRP16"/>
    <property type="match status" value="1"/>
</dbReference>
<dbReference type="Pfam" id="PF21010">
    <property type="entry name" value="HA2_C"/>
    <property type="match status" value="1"/>
</dbReference>